<evidence type="ECO:0000259" key="1">
    <source>
        <dbReference type="Pfam" id="PF13472"/>
    </source>
</evidence>
<dbReference type="SUPFAM" id="SSF52266">
    <property type="entry name" value="SGNH hydrolase"/>
    <property type="match status" value="1"/>
</dbReference>
<dbReference type="Gene3D" id="3.40.50.1110">
    <property type="entry name" value="SGNH hydrolase"/>
    <property type="match status" value="1"/>
</dbReference>
<sequence>MACNQVYDQILLFGDSLTQMSYDRELAGFASGLANAYIRKMDVVNRGLSGYNTDWAMPILKQLLPTTEDQAKQKASIRLMTIFFGANDAALPGSVQHVPLERYKANIKEMIDTIKNPQSPFYNPNIRLILITPPPLFEPLWKKRCDELGDPLNRTNENTRNYAEVLKQIGQESNVPVADLWTAIMNLSEQSKEDLSHFLTDGLHLNAKGYEVLYNLILQIISTRYPEIHPDALNYDIPYWRDIKKESYEQQLIFSLLKEVSCPSFFFLKYLMTIIARVQSVSRSWVKPATPTPFYKDRTELSDWDTVMFTSYIPILLFYTNDNKDPNFMNTDILTSSLSKVLNDFYPLAGRLVDLGNGRDIIDNSDEGVLFVEAKYSQNLEKFKKEGYLPSHMDYHHMFPIHFYRSPQDPLLAVQVTRFTDGGVALGVMILHKVADIYSVSYFLDAWSKTSRGTTFAYATFDRSLICFPKDTIITDEAMEHYYQEHRRSTHVNNQFKKKNRSHSSVKTLSSSLKTIILEFNSVGLQACKKDAHTPEMIANKEWLSTKEVLLAMLYRAVIKSRDLPEEAVVSMVTSLNGRTKMQNHKEMNYYFGNWMISRTFKTSLRDIKQLPLVNTAISFRQVVANLEYNLFHGISKLYTLHENMSVNYLTYQPNSEFQTTISDVSMLPFWNADFGFGRPDSARSYIAFGGNGSLILFGRGPEDPSGIVYEVQLQMDTKSVSRFIQDPNVLKYSKKIIY</sequence>
<dbReference type="PANTHER" id="PTHR14209">
    <property type="entry name" value="ISOAMYL ACETATE-HYDROLYZING ESTERASE 1"/>
    <property type="match status" value="1"/>
</dbReference>
<dbReference type="CDD" id="cd01838">
    <property type="entry name" value="Isoamyl_acetate_hydrolase_like"/>
    <property type="match status" value="1"/>
</dbReference>
<dbReference type="PANTHER" id="PTHR14209:SF19">
    <property type="entry name" value="ISOAMYL ACETATE-HYDROLYZING ESTERASE 1 HOMOLOG"/>
    <property type="match status" value="1"/>
</dbReference>
<feature type="domain" description="SGNH hydrolase-type esterase" evidence="1">
    <location>
        <begin position="12"/>
        <end position="212"/>
    </location>
</feature>
<dbReference type="EMBL" id="JAANQT010000066">
    <property type="protein sequence ID" value="KAG1315073.1"/>
    <property type="molecule type" value="Genomic_DNA"/>
</dbReference>
<dbReference type="Proteomes" id="UP000716291">
    <property type="component" value="Unassembled WGS sequence"/>
</dbReference>
<dbReference type="AlphaFoldDB" id="A0A9P6XIY4"/>
<dbReference type="Pfam" id="PF02458">
    <property type="entry name" value="Transferase"/>
    <property type="match status" value="1"/>
</dbReference>
<proteinExistence type="predicted"/>
<comment type="caution">
    <text evidence="2">The sequence shown here is derived from an EMBL/GenBank/DDBJ whole genome shotgun (WGS) entry which is preliminary data.</text>
</comment>
<evidence type="ECO:0000313" key="3">
    <source>
        <dbReference type="Proteomes" id="UP000716291"/>
    </source>
</evidence>
<organism evidence="2 3">
    <name type="scientific">Rhizopus oryzae</name>
    <name type="common">Mucormycosis agent</name>
    <name type="synonym">Rhizopus arrhizus var. delemar</name>
    <dbReference type="NCBI Taxonomy" id="64495"/>
    <lineage>
        <taxon>Eukaryota</taxon>
        <taxon>Fungi</taxon>
        <taxon>Fungi incertae sedis</taxon>
        <taxon>Mucoromycota</taxon>
        <taxon>Mucoromycotina</taxon>
        <taxon>Mucoromycetes</taxon>
        <taxon>Mucorales</taxon>
        <taxon>Mucorineae</taxon>
        <taxon>Rhizopodaceae</taxon>
        <taxon>Rhizopus</taxon>
    </lineage>
</organism>
<dbReference type="Pfam" id="PF13472">
    <property type="entry name" value="Lipase_GDSL_2"/>
    <property type="match status" value="1"/>
</dbReference>
<dbReference type="InterPro" id="IPR013830">
    <property type="entry name" value="SGNH_hydro"/>
</dbReference>
<gene>
    <name evidence="2" type="ORF">G6F64_000956</name>
</gene>
<dbReference type="InterPro" id="IPR023213">
    <property type="entry name" value="CAT-like_dom_sf"/>
</dbReference>
<protein>
    <recommendedName>
        <fullName evidence="1">SGNH hydrolase-type esterase domain-containing protein</fullName>
    </recommendedName>
</protein>
<evidence type="ECO:0000313" key="2">
    <source>
        <dbReference type="EMBL" id="KAG1315073.1"/>
    </source>
</evidence>
<keyword evidence="3" id="KW-1185">Reference proteome</keyword>
<accession>A0A9P6XIY4</accession>
<dbReference type="InterPro" id="IPR045136">
    <property type="entry name" value="Iah1-like"/>
</dbReference>
<reference evidence="2" key="1">
    <citation type="journal article" date="2020" name="Microb. Genom.">
        <title>Genetic diversity of clinical and environmental Mucorales isolates obtained from an investigation of mucormycosis cases among solid organ transplant recipients.</title>
        <authorList>
            <person name="Nguyen M.H."/>
            <person name="Kaul D."/>
            <person name="Muto C."/>
            <person name="Cheng S.J."/>
            <person name="Richter R.A."/>
            <person name="Bruno V.M."/>
            <person name="Liu G."/>
            <person name="Beyhan S."/>
            <person name="Sundermann A.J."/>
            <person name="Mounaud S."/>
            <person name="Pasculle A.W."/>
            <person name="Nierman W.C."/>
            <person name="Driscoll E."/>
            <person name="Cumbie R."/>
            <person name="Clancy C.J."/>
            <person name="Dupont C.L."/>
        </authorList>
    </citation>
    <scope>NUCLEOTIDE SEQUENCE</scope>
    <source>
        <strain evidence="2">GL11</strain>
    </source>
</reference>
<dbReference type="Gene3D" id="3.30.559.10">
    <property type="entry name" value="Chloramphenicol acetyltransferase-like domain"/>
    <property type="match status" value="2"/>
</dbReference>
<name>A0A9P6XIY4_RHIOR</name>
<dbReference type="InterPro" id="IPR036514">
    <property type="entry name" value="SGNH_hydro_sf"/>
</dbReference>